<reference evidence="2 3" key="1">
    <citation type="submission" date="2017-11" db="EMBL/GenBank/DDBJ databases">
        <title>De novo assembly and phasing of dikaryotic genomes from two isolates of Puccinia coronata f. sp. avenae, the causal agent of oat crown rust.</title>
        <authorList>
            <person name="Miller M.E."/>
            <person name="Zhang Y."/>
            <person name="Omidvar V."/>
            <person name="Sperschneider J."/>
            <person name="Schwessinger B."/>
            <person name="Raley C."/>
            <person name="Palmer J.M."/>
            <person name="Garnica D."/>
            <person name="Upadhyaya N."/>
            <person name="Rathjen J."/>
            <person name="Taylor J.M."/>
            <person name="Park R.F."/>
            <person name="Dodds P.N."/>
            <person name="Hirsch C.D."/>
            <person name="Kianian S.F."/>
            <person name="Figueroa M."/>
        </authorList>
    </citation>
    <scope>NUCLEOTIDE SEQUENCE [LARGE SCALE GENOMIC DNA]</scope>
    <source>
        <strain evidence="2">12NC29</strain>
    </source>
</reference>
<name>A0A2N5SNV2_9BASI</name>
<gene>
    <name evidence="2" type="ORF">PCANC_14777</name>
</gene>
<comment type="caution">
    <text evidence="2">The sequence shown here is derived from an EMBL/GenBank/DDBJ whole genome shotgun (WGS) entry which is preliminary data.</text>
</comment>
<dbReference type="STRING" id="200324.A0A2N5SNV2"/>
<dbReference type="OrthoDB" id="2506566at2759"/>
<dbReference type="AlphaFoldDB" id="A0A2N5SNV2"/>
<protein>
    <submittedName>
        <fullName evidence="2">Uncharacterized protein</fullName>
    </submittedName>
</protein>
<sequence>MPLDHDFWNDGLYFQSTAPWAIEPNVRAGIHCVLILSRVQEEYQLIAQELARAVGWGFAHYERFSVSIKYISQRIAQLGSESNNKTVEDVEIDHIDQLNLGRLSRRDNLRVIRKELRLRQSLHGTLMEEWDPHTNIPTNGEVDAALEDVVLDDTLDDGEDANKDWMTDNEDGEDSQGDDSRESGDGDVAQAQENKIQADTAINGNEE</sequence>
<dbReference type="Proteomes" id="UP000235388">
    <property type="component" value="Unassembled WGS sequence"/>
</dbReference>
<dbReference type="PANTHER" id="PTHR33096">
    <property type="entry name" value="CXC2 DOMAIN-CONTAINING PROTEIN"/>
    <property type="match status" value="1"/>
</dbReference>
<evidence type="ECO:0000256" key="1">
    <source>
        <dbReference type="SAM" id="MobiDB-lite"/>
    </source>
</evidence>
<feature type="compositionally biased region" description="Acidic residues" evidence="1">
    <location>
        <begin position="167"/>
        <end position="177"/>
    </location>
</feature>
<evidence type="ECO:0000313" key="3">
    <source>
        <dbReference type="Proteomes" id="UP000235388"/>
    </source>
</evidence>
<organism evidence="2 3">
    <name type="scientific">Puccinia coronata f. sp. avenae</name>
    <dbReference type="NCBI Taxonomy" id="200324"/>
    <lineage>
        <taxon>Eukaryota</taxon>
        <taxon>Fungi</taxon>
        <taxon>Dikarya</taxon>
        <taxon>Basidiomycota</taxon>
        <taxon>Pucciniomycotina</taxon>
        <taxon>Pucciniomycetes</taxon>
        <taxon>Pucciniales</taxon>
        <taxon>Pucciniaceae</taxon>
        <taxon>Puccinia</taxon>
    </lineage>
</organism>
<dbReference type="PANTHER" id="PTHR33096:SF1">
    <property type="entry name" value="CXC1-LIKE CYSTEINE CLUSTER ASSOCIATED WITH KDZ TRANSPOSASES DOMAIN-CONTAINING PROTEIN"/>
    <property type="match status" value="1"/>
</dbReference>
<evidence type="ECO:0000313" key="2">
    <source>
        <dbReference type="EMBL" id="PLW14916.1"/>
    </source>
</evidence>
<accession>A0A2N5SNV2</accession>
<dbReference type="EMBL" id="PGCJ01000909">
    <property type="protein sequence ID" value="PLW14916.1"/>
    <property type="molecule type" value="Genomic_DNA"/>
</dbReference>
<feature type="region of interest" description="Disordered" evidence="1">
    <location>
        <begin position="155"/>
        <end position="207"/>
    </location>
</feature>
<proteinExistence type="predicted"/>
<feature type="compositionally biased region" description="Polar residues" evidence="1">
    <location>
        <begin position="191"/>
        <end position="207"/>
    </location>
</feature>
<keyword evidence="3" id="KW-1185">Reference proteome</keyword>